<dbReference type="Proteomes" id="UP000076502">
    <property type="component" value="Unassembled WGS sequence"/>
</dbReference>
<organism evidence="1 2">
    <name type="scientific">Dufourea novaeangliae</name>
    <name type="common">Sweat bee</name>
    <dbReference type="NCBI Taxonomy" id="178035"/>
    <lineage>
        <taxon>Eukaryota</taxon>
        <taxon>Metazoa</taxon>
        <taxon>Ecdysozoa</taxon>
        <taxon>Arthropoda</taxon>
        <taxon>Hexapoda</taxon>
        <taxon>Insecta</taxon>
        <taxon>Pterygota</taxon>
        <taxon>Neoptera</taxon>
        <taxon>Endopterygota</taxon>
        <taxon>Hymenoptera</taxon>
        <taxon>Apocrita</taxon>
        <taxon>Aculeata</taxon>
        <taxon>Apoidea</taxon>
        <taxon>Anthophila</taxon>
        <taxon>Halictidae</taxon>
        <taxon>Rophitinae</taxon>
        <taxon>Dufourea</taxon>
    </lineage>
</organism>
<evidence type="ECO:0000313" key="2">
    <source>
        <dbReference type="Proteomes" id="UP000076502"/>
    </source>
</evidence>
<dbReference type="EMBL" id="KQ434783">
    <property type="protein sequence ID" value="KZC04758.1"/>
    <property type="molecule type" value="Genomic_DNA"/>
</dbReference>
<sequence length="211" mass="24435">MICYEDLDTTLSADIGDSSFVQTSQKFNPKLYKKPYVFTRSASERRGKYASKGSNLNFQVQNLGSVREEFDAPVGIEQGKVLDRVTKNISASQDKNTKFQNYGLIDHNTGKPSKVPTMENEKKYSYLDLETGSRLYSHQRLIKNTKDRPMSWNEETNEWLQKKRKAYNMTAKKVLENTENKENHKCGTKTDKTEKVIKRSDLKNKILTIFR</sequence>
<dbReference type="AlphaFoldDB" id="A0A154P0H9"/>
<accession>A0A154P0H9</accession>
<gene>
    <name evidence="1" type="ORF">WN55_09557</name>
</gene>
<keyword evidence="2" id="KW-1185">Reference proteome</keyword>
<proteinExistence type="predicted"/>
<dbReference type="OrthoDB" id="248923at2759"/>
<evidence type="ECO:0000313" key="1">
    <source>
        <dbReference type="EMBL" id="KZC04758.1"/>
    </source>
</evidence>
<protein>
    <submittedName>
        <fullName evidence="1">Uncharacterized protein</fullName>
    </submittedName>
</protein>
<reference evidence="1 2" key="1">
    <citation type="submission" date="2015-07" db="EMBL/GenBank/DDBJ databases">
        <title>The genome of Dufourea novaeangliae.</title>
        <authorList>
            <person name="Pan H."/>
            <person name="Kapheim K."/>
        </authorList>
    </citation>
    <scope>NUCLEOTIDE SEQUENCE [LARGE SCALE GENOMIC DNA]</scope>
    <source>
        <strain evidence="1">0120121106</strain>
        <tissue evidence="1">Whole body</tissue>
    </source>
</reference>
<name>A0A154P0H9_DUFNO</name>